<protein>
    <submittedName>
        <fullName evidence="2">Pentapeptide repeat-containing protein</fullName>
    </submittedName>
</protein>
<accession>A0A6B3NM41</accession>
<dbReference type="InterPro" id="IPR001646">
    <property type="entry name" value="5peptide_repeat"/>
</dbReference>
<evidence type="ECO:0000313" key="2">
    <source>
        <dbReference type="EMBL" id="NER30631.1"/>
    </source>
</evidence>
<dbReference type="SUPFAM" id="SSF141571">
    <property type="entry name" value="Pentapeptide repeat-like"/>
    <property type="match status" value="1"/>
</dbReference>
<organism evidence="2">
    <name type="scientific">Symploca sp. SIO1C4</name>
    <dbReference type="NCBI Taxonomy" id="2607765"/>
    <lineage>
        <taxon>Bacteria</taxon>
        <taxon>Bacillati</taxon>
        <taxon>Cyanobacteriota</taxon>
        <taxon>Cyanophyceae</taxon>
        <taxon>Coleofasciculales</taxon>
        <taxon>Coleofasciculaceae</taxon>
        <taxon>Symploca</taxon>
    </lineage>
</organism>
<feature type="transmembrane region" description="Helical" evidence="1">
    <location>
        <begin position="179"/>
        <end position="206"/>
    </location>
</feature>
<evidence type="ECO:0000256" key="1">
    <source>
        <dbReference type="SAM" id="Phobius"/>
    </source>
</evidence>
<gene>
    <name evidence="2" type="ORF">F6J89_24195</name>
</gene>
<dbReference type="Gene3D" id="2.160.20.80">
    <property type="entry name" value="E3 ubiquitin-protein ligase SopA"/>
    <property type="match status" value="1"/>
</dbReference>
<dbReference type="EMBL" id="JAAHFQ010000605">
    <property type="protein sequence ID" value="NER30631.1"/>
    <property type="molecule type" value="Genomic_DNA"/>
</dbReference>
<feature type="transmembrane region" description="Helical" evidence="1">
    <location>
        <begin position="95"/>
        <end position="116"/>
    </location>
</feature>
<comment type="caution">
    <text evidence="2">The sequence shown here is derived from an EMBL/GenBank/DDBJ whole genome shotgun (WGS) entry which is preliminary data.</text>
</comment>
<dbReference type="PANTHER" id="PTHR14136">
    <property type="entry name" value="BTB_POZ DOMAIN-CONTAINING PROTEIN KCTD9"/>
    <property type="match status" value="1"/>
</dbReference>
<sequence length="274" mass="28904">MNVSSSVNFANQDLRNRSFHGQNLKGANFSSCDLRGCDFSYAQLQGANFERVRTGQTTLKLVNAVVVTVAITLLDAHAISVMIFGILGITPQEATVAYAIALYLILALAGVSAGVRGWVNSKSRLGRIITAVSAAASGALLGFFYGGSTSNNNPQVATTVAIIAAVVGILATEKARSRLVTVVIAVAGAIAAYGFTFLAVGAASALLSVHKLSWGILWGSVSLIQIILTLRAVTVSFKEIKSTCGTSFRGADLRNAKFEEVRLESTDFSETLWH</sequence>
<keyword evidence="1" id="KW-0812">Transmembrane</keyword>
<reference evidence="2" key="1">
    <citation type="submission" date="2019-11" db="EMBL/GenBank/DDBJ databases">
        <title>Genomic insights into an expanded diversity of filamentous marine cyanobacteria reveals the extraordinary biosynthetic potential of Moorea and Okeania.</title>
        <authorList>
            <person name="Ferreira Leao T."/>
            <person name="Wang M."/>
            <person name="Moss N."/>
            <person name="Da Silva R."/>
            <person name="Sanders J."/>
            <person name="Nurk S."/>
            <person name="Gurevich A."/>
            <person name="Humphrey G."/>
            <person name="Reher R."/>
            <person name="Zhu Q."/>
            <person name="Belda-Ferre P."/>
            <person name="Glukhov E."/>
            <person name="Rex R."/>
            <person name="Dorrestein P.C."/>
            <person name="Knight R."/>
            <person name="Pevzner P."/>
            <person name="Gerwick W.H."/>
            <person name="Gerwick L."/>
        </authorList>
    </citation>
    <scope>NUCLEOTIDE SEQUENCE</scope>
    <source>
        <strain evidence="2">SIO1C4</strain>
    </source>
</reference>
<feature type="transmembrane region" description="Helical" evidence="1">
    <location>
        <begin position="212"/>
        <end position="233"/>
    </location>
</feature>
<dbReference type="InterPro" id="IPR051082">
    <property type="entry name" value="Pentapeptide-BTB/POZ_domain"/>
</dbReference>
<dbReference type="AlphaFoldDB" id="A0A6B3NM41"/>
<proteinExistence type="predicted"/>
<keyword evidence="1" id="KW-1133">Transmembrane helix</keyword>
<feature type="transmembrane region" description="Helical" evidence="1">
    <location>
        <begin position="128"/>
        <end position="148"/>
    </location>
</feature>
<dbReference type="Pfam" id="PF00805">
    <property type="entry name" value="Pentapeptide"/>
    <property type="match status" value="2"/>
</dbReference>
<feature type="transmembrane region" description="Helical" evidence="1">
    <location>
        <begin position="154"/>
        <end position="172"/>
    </location>
</feature>
<feature type="transmembrane region" description="Helical" evidence="1">
    <location>
        <begin position="61"/>
        <end position="89"/>
    </location>
</feature>
<keyword evidence="1" id="KW-0472">Membrane</keyword>
<dbReference type="PANTHER" id="PTHR14136:SF17">
    <property type="entry name" value="BTB_POZ DOMAIN-CONTAINING PROTEIN KCTD9"/>
    <property type="match status" value="1"/>
</dbReference>
<name>A0A6B3NM41_9CYAN</name>